<evidence type="ECO:0000313" key="1">
    <source>
        <dbReference type="EMBL" id="GAF73936.1"/>
    </source>
</evidence>
<protein>
    <submittedName>
        <fullName evidence="1">Uncharacterized protein</fullName>
    </submittedName>
</protein>
<comment type="caution">
    <text evidence="1">The sequence shown here is derived from an EMBL/GenBank/DDBJ whole genome shotgun (WGS) entry which is preliminary data.</text>
</comment>
<proteinExistence type="predicted"/>
<accession>X0SFP3</accession>
<organism evidence="1">
    <name type="scientific">marine sediment metagenome</name>
    <dbReference type="NCBI Taxonomy" id="412755"/>
    <lineage>
        <taxon>unclassified sequences</taxon>
        <taxon>metagenomes</taxon>
        <taxon>ecological metagenomes</taxon>
    </lineage>
</organism>
<sequence>MANTTSQSYTFDKTLPIDEIIEEAYERIGLQNVSGYQLKTAKRSVNILFSEWGNRGLHYWEVANQGFTLVDGTNVYITYRSPADGASNGLTTTLSAGISDSDTDIPLTEVKDMPGADQGGGTITIGSEAIRYTGKSAATGAANLTGGVRGSNATTAAAHLISAAVTQHATGMDNILECNYRITSTSVDSPMTEVSRSVYQGYSNKTAKGTPTSFFVQRFIDRTIITLYLTPGAAEDGNKLNLYYVRRIQDTGAYTNATNVPYRFVPCMTAGLAFYLSQKNAPQRSQELKLFYEDELARAVKEDADITSTYIVPKVYYPNV</sequence>
<dbReference type="EMBL" id="BARS01006803">
    <property type="protein sequence ID" value="GAF73936.1"/>
    <property type="molecule type" value="Genomic_DNA"/>
</dbReference>
<name>X0SFP3_9ZZZZ</name>
<reference evidence="1" key="1">
    <citation type="journal article" date="2014" name="Front. Microbiol.">
        <title>High frequency of phylogenetically diverse reductive dehalogenase-homologous genes in deep subseafloor sedimentary metagenomes.</title>
        <authorList>
            <person name="Kawai M."/>
            <person name="Futagami T."/>
            <person name="Toyoda A."/>
            <person name="Takaki Y."/>
            <person name="Nishi S."/>
            <person name="Hori S."/>
            <person name="Arai W."/>
            <person name="Tsubouchi T."/>
            <person name="Morono Y."/>
            <person name="Uchiyama I."/>
            <person name="Ito T."/>
            <person name="Fujiyama A."/>
            <person name="Inagaki F."/>
            <person name="Takami H."/>
        </authorList>
    </citation>
    <scope>NUCLEOTIDE SEQUENCE</scope>
    <source>
        <strain evidence="1">Expedition CK06-06</strain>
    </source>
</reference>
<gene>
    <name evidence="1" type="ORF">S01H1_13193</name>
</gene>
<dbReference type="AlphaFoldDB" id="X0SFP3"/>